<proteinExistence type="inferred from homology"/>
<dbReference type="InterPro" id="IPR053376">
    <property type="entry name" value="Serine_acetyltransferase"/>
</dbReference>
<dbReference type="InterPro" id="IPR042122">
    <property type="entry name" value="Ser_AcTrfase_N_sf"/>
</dbReference>
<sequence>MFYDQVDILWNTIKKEIKFLCKTEPILLDFYNKNLLKRKDFADALNYLLSNKFADCFISFSTIYTLIKEIYIDSPFIVDFALYDIKAIYYKDPIVDKYSTPFLYFKGYHALQSYRITHWLWDKHRYSLALYLQNKISSLYAVDIHPAACIGYGVMFDHATGIVVGETTVIENNVSILQSVTLGGTGKDNVGNRHPKVREGVYIGAGAKILGNIEIGKESKIGAGSVVLKSIPPNSTAAGVPANIVGKSNFSD</sequence>
<dbReference type="InterPro" id="IPR011004">
    <property type="entry name" value="Trimer_LpxA-like_sf"/>
</dbReference>
<evidence type="ECO:0000256" key="9">
    <source>
        <dbReference type="ARBA" id="ARBA00023315"/>
    </source>
</evidence>
<dbReference type="NCBIfam" id="NF041874">
    <property type="entry name" value="EPS_EpsC"/>
    <property type="match status" value="1"/>
</dbReference>
<evidence type="ECO:0000313" key="12">
    <source>
        <dbReference type="EMBL" id="WDI78425.1"/>
    </source>
</evidence>
<keyword evidence="8" id="KW-0198">Cysteine biosynthesis</keyword>
<dbReference type="PANTHER" id="PTHR42811">
    <property type="entry name" value="SERINE ACETYLTRANSFERASE"/>
    <property type="match status" value="1"/>
</dbReference>
<keyword evidence="5" id="KW-0028">Amino-acid biosynthesis</keyword>
<evidence type="ECO:0000256" key="10">
    <source>
        <dbReference type="ARBA" id="ARBA00049486"/>
    </source>
</evidence>
<name>A0AAX3NAD4_9ENTR</name>
<dbReference type="Gene3D" id="1.10.3130.10">
    <property type="entry name" value="serine acetyltransferase, domain 1"/>
    <property type="match status" value="1"/>
</dbReference>
<dbReference type="SUPFAM" id="SSF51161">
    <property type="entry name" value="Trimeric LpxA-like enzymes"/>
    <property type="match status" value="1"/>
</dbReference>
<evidence type="ECO:0000256" key="4">
    <source>
        <dbReference type="ARBA" id="ARBA00018522"/>
    </source>
</evidence>
<dbReference type="GO" id="GO:0009001">
    <property type="term" value="F:serine O-acetyltransferase activity"/>
    <property type="evidence" value="ECO:0007669"/>
    <property type="project" value="UniProtKB-EC"/>
</dbReference>
<dbReference type="CDD" id="cd03354">
    <property type="entry name" value="LbH_SAT"/>
    <property type="match status" value="1"/>
</dbReference>
<dbReference type="SMART" id="SM00971">
    <property type="entry name" value="SATase_N"/>
    <property type="match status" value="1"/>
</dbReference>
<comment type="similarity">
    <text evidence="2">Belongs to the transferase hexapeptide repeat family.</text>
</comment>
<keyword evidence="6 12" id="KW-0808">Transferase</keyword>
<comment type="pathway">
    <text evidence="1">Amino-acid biosynthesis; L-cysteine biosynthesis; L-cysteine from L-serine: step 1/2.</text>
</comment>
<evidence type="ECO:0000256" key="2">
    <source>
        <dbReference type="ARBA" id="ARBA00007274"/>
    </source>
</evidence>
<protein>
    <recommendedName>
        <fullName evidence="4">Serine acetyltransferase</fullName>
        <ecNumber evidence="3">2.3.1.30</ecNumber>
    </recommendedName>
</protein>
<dbReference type="InterPro" id="IPR010493">
    <property type="entry name" value="Ser_AcTrfase_N"/>
</dbReference>
<evidence type="ECO:0000256" key="7">
    <source>
        <dbReference type="ARBA" id="ARBA00022737"/>
    </source>
</evidence>
<dbReference type="InterPro" id="IPR005881">
    <property type="entry name" value="Ser_O-AcTrfase"/>
</dbReference>
<feature type="domain" description="Serine acetyltransferase N-terminal" evidence="11">
    <location>
        <begin position="9"/>
        <end position="113"/>
    </location>
</feature>
<dbReference type="GO" id="GO:0005737">
    <property type="term" value="C:cytoplasm"/>
    <property type="evidence" value="ECO:0007669"/>
    <property type="project" value="InterPro"/>
</dbReference>
<evidence type="ECO:0000256" key="3">
    <source>
        <dbReference type="ARBA" id="ARBA00013266"/>
    </source>
</evidence>
<dbReference type="InterPro" id="IPR001451">
    <property type="entry name" value="Hexapep"/>
</dbReference>
<accession>A0AAX3NAD4</accession>
<dbReference type="Pfam" id="PF00132">
    <property type="entry name" value="Hexapep"/>
    <property type="match status" value="1"/>
</dbReference>
<dbReference type="InterPro" id="IPR018357">
    <property type="entry name" value="Hexapep_transf_CS"/>
</dbReference>
<dbReference type="FunFam" id="2.160.10.10:FF:000002">
    <property type="entry name" value="Serine acetyltransferase"/>
    <property type="match status" value="1"/>
</dbReference>
<reference evidence="12" key="1">
    <citation type="submission" date="2022-11" db="EMBL/GenBank/DDBJ databases">
        <title>Genomic comparisons reveal selection pressure and functional variation between nutritional endosymbionts of cave-adapted and epigean Hawaiian planthoppers.</title>
        <authorList>
            <person name="Gossett J.M."/>
            <person name="Porter M.L."/>
            <person name="Vasquez Y."/>
            <person name="Bennett G.M."/>
            <person name="Chong R.A."/>
        </authorList>
    </citation>
    <scope>NUCLEOTIDE SEQUENCE</scope>
    <source>
        <strain evidence="12">OPOL2</strain>
    </source>
</reference>
<organism evidence="12 13">
    <name type="scientific">Candidatus Purcelliella pentastirinorum</name>
    <dbReference type="NCBI Taxonomy" id="472834"/>
    <lineage>
        <taxon>Bacteria</taxon>
        <taxon>Pseudomonadati</taxon>
        <taxon>Pseudomonadota</taxon>
        <taxon>Gammaproteobacteria</taxon>
        <taxon>Enterobacterales</taxon>
        <taxon>Enterobacteriaceae</taxon>
        <taxon>Candidatus Purcelliella</taxon>
    </lineage>
</organism>
<dbReference type="Pfam" id="PF06426">
    <property type="entry name" value="SATase_N"/>
    <property type="match status" value="1"/>
</dbReference>
<evidence type="ECO:0000256" key="5">
    <source>
        <dbReference type="ARBA" id="ARBA00022605"/>
    </source>
</evidence>
<evidence type="ECO:0000256" key="1">
    <source>
        <dbReference type="ARBA" id="ARBA00004876"/>
    </source>
</evidence>
<dbReference type="GO" id="GO:0006535">
    <property type="term" value="P:cysteine biosynthetic process from serine"/>
    <property type="evidence" value="ECO:0007669"/>
    <property type="project" value="InterPro"/>
</dbReference>
<dbReference type="Gene3D" id="2.160.10.10">
    <property type="entry name" value="Hexapeptide repeat proteins"/>
    <property type="match status" value="1"/>
</dbReference>
<dbReference type="PROSITE" id="PS00101">
    <property type="entry name" value="HEXAPEP_TRANSFERASES"/>
    <property type="match status" value="1"/>
</dbReference>
<evidence type="ECO:0000313" key="13">
    <source>
        <dbReference type="Proteomes" id="UP001214992"/>
    </source>
</evidence>
<dbReference type="AlphaFoldDB" id="A0AAX3NAD4"/>
<dbReference type="InterPro" id="IPR045304">
    <property type="entry name" value="LbH_SAT"/>
</dbReference>
<gene>
    <name evidence="12" type="primary">cysE</name>
    <name evidence="12" type="ORF">ONB71_01800</name>
</gene>
<evidence type="ECO:0000259" key="11">
    <source>
        <dbReference type="SMART" id="SM00971"/>
    </source>
</evidence>
<evidence type="ECO:0000256" key="8">
    <source>
        <dbReference type="ARBA" id="ARBA00023192"/>
    </source>
</evidence>
<comment type="catalytic activity">
    <reaction evidence="10">
        <text>L-serine + acetyl-CoA = O-acetyl-L-serine + CoA</text>
        <dbReference type="Rhea" id="RHEA:24560"/>
        <dbReference type="ChEBI" id="CHEBI:33384"/>
        <dbReference type="ChEBI" id="CHEBI:57287"/>
        <dbReference type="ChEBI" id="CHEBI:57288"/>
        <dbReference type="ChEBI" id="CHEBI:58340"/>
        <dbReference type="EC" id="2.3.1.30"/>
    </reaction>
</comment>
<keyword evidence="9 12" id="KW-0012">Acyltransferase</keyword>
<dbReference type="NCBIfam" id="TIGR01172">
    <property type="entry name" value="cysE"/>
    <property type="match status" value="1"/>
</dbReference>
<evidence type="ECO:0000256" key="6">
    <source>
        <dbReference type="ARBA" id="ARBA00022679"/>
    </source>
</evidence>
<dbReference type="EMBL" id="CP110496">
    <property type="protein sequence ID" value="WDI78425.1"/>
    <property type="molecule type" value="Genomic_DNA"/>
</dbReference>
<dbReference type="EC" id="2.3.1.30" evidence="3"/>
<dbReference type="Proteomes" id="UP001214992">
    <property type="component" value="Chromosome"/>
</dbReference>
<keyword evidence="7" id="KW-0677">Repeat</keyword>